<evidence type="ECO:0000313" key="1">
    <source>
        <dbReference type="EMBL" id="COV74700.1"/>
    </source>
</evidence>
<organism evidence="1 3">
    <name type="scientific">Mycobacterium tuberculosis</name>
    <dbReference type="NCBI Taxonomy" id="1773"/>
    <lineage>
        <taxon>Bacteria</taxon>
        <taxon>Bacillati</taxon>
        <taxon>Actinomycetota</taxon>
        <taxon>Actinomycetes</taxon>
        <taxon>Mycobacteriales</taxon>
        <taxon>Mycobacteriaceae</taxon>
        <taxon>Mycobacterium</taxon>
        <taxon>Mycobacterium tuberculosis complex</taxon>
    </lineage>
</organism>
<evidence type="ECO:0000313" key="2">
    <source>
        <dbReference type="EMBL" id="COY25424.1"/>
    </source>
</evidence>
<dbReference type="Proteomes" id="UP000038802">
    <property type="component" value="Unassembled WGS sequence"/>
</dbReference>
<proteinExistence type="predicted"/>
<dbReference type="PROSITE" id="PS51257">
    <property type="entry name" value="PROKAR_LIPOPROTEIN"/>
    <property type="match status" value="1"/>
</dbReference>
<reference evidence="2" key="3">
    <citation type="submission" date="2015-03" db="EMBL/GenBank/DDBJ databases">
        <authorList>
            <consortium name="Pathogen Informatics"/>
            <person name="Murphy D."/>
        </authorList>
    </citation>
    <scope>NUCLEOTIDE SEQUENCE</scope>
    <source>
        <strain evidence="2">N09902308</strain>
    </source>
</reference>
<dbReference type="AlphaFoldDB" id="A0A0U0TZQ4"/>
<dbReference type="EMBL" id="CSBK01001047">
    <property type="protein sequence ID" value="COY25424.1"/>
    <property type="molecule type" value="Genomic_DNA"/>
</dbReference>
<gene>
    <name evidence="1" type="ORF">ERS007703_01979</name>
    <name evidence="2" type="ORF">ERS007739_02330</name>
</gene>
<protein>
    <submittedName>
        <fullName evidence="1">Uncharacterized protein</fullName>
    </submittedName>
</protein>
<reference evidence="3 4" key="1">
    <citation type="submission" date="2015-03" db="EMBL/GenBank/DDBJ databases">
        <authorList>
            <consortium name="Pathogen Informatics"/>
        </authorList>
    </citation>
    <scope>NUCLEOTIDE SEQUENCE [LARGE SCALE GENOMIC DNA]</scope>
    <source>
        <strain evidence="3">K00500041</strain>
        <strain evidence="4">N09902308</strain>
    </source>
</reference>
<sequence>MRWNDSATRWAGADQILTMPVATHNVVVACRIGSTQDSAAGGEPPTQTAP</sequence>
<name>A0A0U0TZQ4_MYCTX</name>
<accession>A0A0U0TZQ4</accession>
<dbReference type="EMBL" id="CSAE01000192">
    <property type="protein sequence ID" value="COV74700.1"/>
    <property type="molecule type" value="Genomic_DNA"/>
</dbReference>
<dbReference type="Proteomes" id="UP000039021">
    <property type="component" value="Unassembled WGS sequence"/>
</dbReference>
<evidence type="ECO:0000313" key="4">
    <source>
        <dbReference type="Proteomes" id="UP000039021"/>
    </source>
</evidence>
<evidence type="ECO:0000313" key="3">
    <source>
        <dbReference type="Proteomes" id="UP000038802"/>
    </source>
</evidence>
<reference evidence="1" key="2">
    <citation type="submission" date="2015-03" db="EMBL/GenBank/DDBJ databases">
        <authorList>
            <person name="Murphy D."/>
        </authorList>
    </citation>
    <scope>NUCLEOTIDE SEQUENCE [LARGE SCALE GENOMIC DNA]</scope>
    <source>
        <strain evidence="1">K00500041</strain>
    </source>
</reference>